<dbReference type="EMBL" id="HACG01016499">
    <property type="protein sequence ID" value="CEK63364.1"/>
    <property type="molecule type" value="Transcribed_RNA"/>
</dbReference>
<reference evidence="1" key="1">
    <citation type="submission" date="2014-12" db="EMBL/GenBank/DDBJ databases">
        <title>Insight into the proteome of Arion vulgaris.</title>
        <authorList>
            <person name="Aradska J."/>
            <person name="Bulat T."/>
            <person name="Smidak R."/>
            <person name="Sarate P."/>
            <person name="Gangsoo J."/>
            <person name="Sialana F."/>
            <person name="Bilban M."/>
            <person name="Lubec G."/>
        </authorList>
    </citation>
    <scope>NUCLEOTIDE SEQUENCE</scope>
    <source>
        <tissue evidence="1">Skin</tissue>
    </source>
</reference>
<dbReference type="AlphaFoldDB" id="A0A0B6Z412"/>
<protein>
    <submittedName>
        <fullName evidence="1">Uncharacterized protein</fullName>
    </submittedName>
</protein>
<sequence>MNMSKTAKDSYIINIQCLNNNTRFIMKVCFQEILREISDFQNGEIMFAKW</sequence>
<accession>A0A0B6Z412</accession>
<evidence type="ECO:0000313" key="1">
    <source>
        <dbReference type="EMBL" id="CEK63364.1"/>
    </source>
</evidence>
<gene>
    <name evidence="1" type="primary">ORF48041</name>
</gene>
<organism evidence="1">
    <name type="scientific">Arion vulgaris</name>
    <dbReference type="NCBI Taxonomy" id="1028688"/>
    <lineage>
        <taxon>Eukaryota</taxon>
        <taxon>Metazoa</taxon>
        <taxon>Spiralia</taxon>
        <taxon>Lophotrochozoa</taxon>
        <taxon>Mollusca</taxon>
        <taxon>Gastropoda</taxon>
        <taxon>Heterobranchia</taxon>
        <taxon>Euthyneura</taxon>
        <taxon>Panpulmonata</taxon>
        <taxon>Eupulmonata</taxon>
        <taxon>Stylommatophora</taxon>
        <taxon>Helicina</taxon>
        <taxon>Arionoidea</taxon>
        <taxon>Arionidae</taxon>
        <taxon>Arion</taxon>
    </lineage>
</organism>
<proteinExistence type="predicted"/>
<name>A0A0B6Z412_9EUPU</name>